<evidence type="ECO:0000313" key="1">
    <source>
        <dbReference type="EMBL" id="TWH62301.1"/>
    </source>
</evidence>
<dbReference type="EMBL" id="VLKE01000002">
    <property type="protein sequence ID" value="TWH62301.1"/>
    <property type="molecule type" value="Genomic_DNA"/>
</dbReference>
<accession>A0A562HU83</accession>
<comment type="caution">
    <text evidence="1">The sequence shown here is derived from an EMBL/GenBank/DDBJ whole genome shotgun (WGS) entry which is preliminary data.</text>
</comment>
<reference evidence="1 2" key="1">
    <citation type="submission" date="2019-07" db="EMBL/GenBank/DDBJ databases">
        <title>R&amp;d 2014.</title>
        <authorList>
            <person name="Klenk H.-P."/>
        </authorList>
    </citation>
    <scope>NUCLEOTIDE SEQUENCE [LARGE SCALE GENOMIC DNA]</scope>
    <source>
        <strain evidence="1 2">DSM 43868</strain>
    </source>
</reference>
<sequence length="163" mass="18626">MARRKMLCERYERGESAFGNGLDAGWYLAAVACEELPGEVLRDDRSVTRGYAVGFGQWFFFPAIEPALAFGRAARMSLDCSGYGVYEAARELQFCHRHEVDEWVLLLAGESLDRRPDEVEHLKRFVQGVKENNWSAHWHPPTGYITDHVNGRPVKTRQRSLPL</sequence>
<gene>
    <name evidence="1" type="ORF">JD77_06352</name>
</gene>
<organism evidence="1 2">
    <name type="scientific">Micromonospora olivasterospora</name>
    <dbReference type="NCBI Taxonomy" id="1880"/>
    <lineage>
        <taxon>Bacteria</taxon>
        <taxon>Bacillati</taxon>
        <taxon>Actinomycetota</taxon>
        <taxon>Actinomycetes</taxon>
        <taxon>Micromonosporales</taxon>
        <taxon>Micromonosporaceae</taxon>
        <taxon>Micromonospora</taxon>
    </lineage>
</organism>
<dbReference type="OrthoDB" id="4327094at2"/>
<dbReference type="RefSeq" id="WP_145777906.1">
    <property type="nucleotide sequence ID" value="NZ_BAAATQ010000102.1"/>
</dbReference>
<protein>
    <submittedName>
        <fullName evidence="1">Uncharacterized protein</fullName>
    </submittedName>
</protein>
<dbReference type="AlphaFoldDB" id="A0A562HU83"/>
<proteinExistence type="predicted"/>
<name>A0A562HU83_MICOL</name>
<dbReference type="Proteomes" id="UP000319825">
    <property type="component" value="Unassembled WGS sequence"/>
</dbReference>
<evidence type="ECO:0000313" key="2">
    <source>
        <dbReference type="Proteomes" id="UP000319825"/>
    </source>
</evidence>
<keyword evidence="2" id="KW-1185">Reference proteome</keyword>